<dbReference type="AlphaFoldDB" id="A0A182INH3"/>
<feature type="region of interest" description="Disordered" evidence="2">
    <location>
        <begin position="198"/>
        <end position="267"/>
    </location>
</feature>
<proteinExistence type="predicted"/>
<dbReference type="PRINTS" id="PR00937">
    <property type="entry name" value="TBOX"/>
</dbReference>
<evidence type="ECO:0000256" key="2">
    <source>
        <dbReference type="SAM" id="MobiDB-lite"/>
    </source>
</evidence>
<dbReference type="GO" id="GO:0000785">
    <property type="term" value="C:chromatin"/>
    <property type="evidence" value="ECO:0007669"/>
    <property type="project" value="TreeGrafter"/>
</dbReference>
<dbReference type="SUPFAM" id="SSF49417">
    <property type="entry name" value="p53-like transcription factors"/>
    <property type="match status" value="1"/>
</dbReference>
<dbReference type="InterPro" id="IPR008967">
    <property type="entry name" value="p53-like_TF_DNA-bd_sf"/>
</dbReference>
<sequence>MDAWQRIVLNSMHRYQPRIHLVRLGPGQNLPTTPKELQELDHKTFVFPETVFTAVTAYQNQLITKLKIDSNPFAKGFRDSSRLTDFDRDPMDALLLEQHLRSPMRLLPDQAMMMAQFASGPDPDGSSQAALFEKARQQLQMWGRSPYTELLLPQMYQRPPANLGALNLGLWQATGGQWPPQIPPGFLQQTASLAVAAANAAAGQAPRTPPPPQQVPPSVSTPSPLGSSGSPSPNEMRARHLGNRFSPYQLPPQHPQHSPAAPRSPPN</sequence>
<dbReference type="SMART" id="SM00425">
    <property type="entry name" value="TBOX"/>
    <property type="match status" value="1"/>
</dbReference>
<keyword evidence="1" id="KW-0238">DNA-binding</keyword>
<comment type="subcellular location">
    <subcellularLocation>
        <location evidence="1">Nucleus</location>
    </subcellularLocation>
</comment>
<dbReference type="GO" id="GO:0007507">
    <property type="term" value="P:heart development"/>
    <property type="evidence" value="ECO:0007669"/>
    <property type="project" value="TreeGrafter"/>
</dbReference>
<dbReference type="FunFam" id="2.60.40.820:FF:000023">
    <property type="entry name" value="CSON002431 protein"/>
    <property type="match status" value="1"/>
</dbReference>
<dbReference type="GO" id="GO:0000981">
    <property type="term" value="F:DNA-binding transcription factor activity, RNA polymerase II-specific"/>
    <property type="evidence" value="ECO:0007669"/>
    <property type="project" value="TreeGrafter"/>
</dbReference>
<name>A0A182INH3_ANOAO</name>
<dbReference type="Pfam" id="PF00907">
    <property type="entry name" value="T-box"/>
    <property type="match status" value="1"/>
</dbReference>
<dbReference type="PANTHER" id="PTHR11267">
    <property type="entry name" value="T-BOX PROTEIN-RELATED"/>
    <property type="match status" value="1"/>
</dbReference>
<dbReference type="GO" id="GO:0045893">
    <property type="term" value="P:positive regulation of DNA-templated transcription"/>
    <property type="evidence" value="ECO:0007669"/>
    <property type="project" value="InterPro"/>
</dbReference>
<dbReference type="VEuPathDB" id="VectorBase:AATE002453"/>
<protein>
    <submittedName>
        <fullName evidence="3">Uncharacterized protein</fullName>
    </submittedName>
</protein>
<reference evidence="3" key="1">
    <citation type="submission" date="2022-08" db="UniProtKB">
        <authorList>
            <consortium name="EnsemblMetazoa"/>
        </authorList>
    </citation>
    <scope>IDENTIFICATION</scope>
    <source>
        <strain evidence="3">EBRO</strain>
    </source>
</reference>
<dbReference type="GO" id="GO:0001708">
    <property type="term" value="P:cell fate specification"/>
    <property type="evidence" value="ECO:0007669"/>
    <property type="project" value="TreeGrafter"/>
</dbReference>
<dbReference type="PANTHER" id="PTHR11267:SF190">
    <property type="entry name" value="T-BOX TRANSCRIPTION FACTOR TBX20"/>
    <property type="match status" value="1"/>
</dbReference>
<keyword evidence="1" id="KW-0539">Nucleus</keyword>
<dbReference type="PROSITE" id="PS50252">
    <property type="entry name" value="TBOX_3"/>
    <property type="match status" value="1"/>
</dbReference>
<dbReference type="InterPro" id="IPR036960">
    <property type="entry name" value="T-box_sf"/>
</dbReference>
<dbReference type="InterPro" id="IPR001699">
    <property type="entry name" value="TF_T-box"/>
</dbReference>
<dbReference type="EnsemblMetazoa" id="AATE002453-RA">
    <property type="protein sequence ID" value="AATE002453-PA.1"/>
    <property type="gene ID" value="AATE002453"/>
</dbReference>
<organism evidence="3">
    <name type="scientific">Anopheles atroparvus</name>
    <name type="common">European mosquito</name>
    <dbReference type="NCBI Taxonomy" id="41427"/>
    <lineage>
        <taxon>Eukaryota</taxon>
        <taxon>Metazoa</taxon>
        <taxon>Ecdysozoa</taxon>
        <taxon>Arthropoda</taxon>
        <taxon>Hexapoda</taxon>
        <taxon>Insecta</taxon>
        <taxon>Pterygota</taxon>
        <taxon>Neoptera</taxon>
        <taxon>Endopterygota</taxon>
        <taxon>Diptera</taxon>
        <taxon>Nematocera</taxon>
        <taxon>Culicoidea</taxon>
        <taxon>Culicidae</taxon>
        <taxon>Anophelinae</taxon>
        <taxon>Anopheles</taxon>
    </lineage>
</organism>
<dbReference type="InterPro" id="IPR046360">
    <property type="entry name" value="T-box_DNA-bd"/>
</dbReference>
<dbReference type="GO" id="GO:0005634">
    <property type="term" value="C:nucleus"/>
    <property type="evidence" value="ECO:0007669"/>
    <property type="project" value="UniProtKB-SubCell"/>
</dbReference>
<dbReference type="GO" id="GO:0000978">
    <property type="term" value="F:RNA polymerase II cis-regulatory region sequence-specific DNA binding"/>
    <property type="evidence" value="ECO:0007669"/>
    <property type="project" value="InterPro"/>
</dbReference>
<evidence type="ECO:0000313" key="3">
    <source>
        <dbReference type="EnsemblMetazoa" id="AATE002453-PA.1"/>
    </source>
</evidence>
<feature type="compositionally biased region" description="Low complexity" evidence="2">
    <location>
        <begin position="216"/>
        <end position="233"/>
    </location>
</feature>
<evidence type="ECO:0000256" key="1">
    <source>
        <dbReference type="PROSITE-ProRule" id="PRU00201"/>
    </source>
</evidence>
<accession>A0A182INH3</accession>
<dbReference type="STRING" id="41427.A0A182INH3"/>
<dbReference type="Gene3D" id="2.60.40.820">
    <property type="entry name" value="Transcription factor, T-box"/>
    <property type="match status" value="1"/>
</dbReference>
<comment type="caution">
    <text evidence="1">Lacks conserved residue(s) required for the propagation of feature annotation.</text>
</comment>